<dbReference type="AlphaFoldDB" id="A0A517WKC9"/>
<dbReference type="NCBIfam" id="TIGR01643">
    <property type="entry name" value="YD_repeat_2x"/>
    <property type="match status" value="2"/>
</dbReference>
<evidence type="ECO:0000313" key="3">
    <source>
        <dbReference type="EMBL" id="QDU05679.1"/>
    </source>
</evidence>
<dbReference type="PANTHER" id="PTHR32305:SF15">
    <property type="entry name" value="PROTEIN RHSA-RELATED"/>
    <property type="match status" value="1"/>
</dbReference>
<dbReference type="Pfam" id="PF25023">
    <property type="entry name" value="TEN_YD-shell"/>
    <property type="match status" value="1"/>
</dbReference>
<sequence length="546" mass="62040">MSSATKIIKYQYDPAGKMTSMTDPEGGRTTYTYDSLNRISSLINPQLERTSFLFDANGREIQKKMSNGMRTSFLYDSTSNILNISEFKSNNSLISNFTYEYDNAGNRIACIEADNSRTTWSYDNVYQLKEEHRTGSYPFKNSFEYDSTGNRILKNENGSVTTCSYDIANQLTASDAPVGRTTYLYDFNGNQLVSEFPSGDRNTITWNYDNKIMGLETLSGSRITNTYEPDGLRIKYEDTFEVIKNVWDNQNCLIETNENNEAQIFYTYNPKNYGELISAYKDEISSYYHYDVLGSTRNLTDSSETILNSYLYDAWGNTIYNSGSTPNNFRWLGRDGYYYDELSSSYYVRSRTYSPITGRWLSPDPMTFIDGVNFYVAYFVPQGEDPSGYSINTGSAEPDSNCCKKPEPLWQYWNYTSQQECVSHQLLMAAMRPGGKLFGIGATGLVFVRKALSIGNWASIIAGVGATLVVKEGTERICGMQVCTRGNMRAPICDNYSYDYLGLWRCYRINCVCPVGSQLWDGKPTYDAYHDFPSWDLDDLKGDGVK</sequence>
<accession>A0A517WKC9</accession>
<keyword evidence="3" id="KW-0378">Hydrolase</keyword>
<dbReference type="Gene3D" id="2.180.10.10">
    <property type="entry name" value="RHS repeat-associated core"/>
    <property type="match status" value="1"/>
</dbReference>
<dbReference type="EMBL" id="CP036347">
    <property type="protein sequence ID" value="QDU05679.1"/>
    <property type="molecule type" value="Genomic_DNA"/>
</dbReference>
<evidence type="ECO:0000256" key="1">
    <source>
        <dbReference type="ARBA" id="ARBA00022737"/>
    </source>
</evidence>
<protein>
    <submittedName>
        <fullName evidence="3">tRNA3(Ser)-specific nuclease WapA</fullName>
        <ecNumber evidence="3">3.1.-.-</ecNumber>
    </submittedName>
</protein>
<dbReference type="InterPro" id="IPR006530">
    <property type="entry name" value="YD"/>
</dbReference>
<dbReference type="InterPro" id="IPR022385">
    <property type="entry name" value="Rhs_assc_core"/>
</dbReference>
<gene>
    <name evidence="3" type="primary">wapA_2</name>
    <name evidence="3" type="ORF">V6x_54200</name>
</gene>
<dbReference type="PANTHER" id="PTHR32305">
    <property type="match status" value="1"/>
</dbReference>
<name>A0A517WKC9_9PLAN</name>
<reference evidence="3 4" key="1">
    <citation type="submission" date="2019-02" db="EMBL/GenBank/DDBJ databases">
        <title>Deep-cultivation of Planctomycetes and their phenomic and genomic characterization uncovers novel biology.</title>
        <authorList>
            <person name="Wiegand S."/>
            <person name="Jogler M."/>
            <person name="Boedeker C."/>
            <person name="Pinto D."/>
            <person name="Vollmers J."/>
            <person name="Rivas-Marin E."/>
            <person name="Kohn T."/>
            <person name="Peeters S.H."/>
            <person name="Heuer A."/>
            <person name="Rast P."/>
            <person name="Oberbeckmann S."/>
            <person name="Bunk B."/>
            <person name="Jeske O."/>
            <person name="Meyerdierks A."/>
            <person name="Storesund J.E."/>
            <person name="Kallscheuer N."/>
            <person name="Luecker S."/>
            <person name="Lage O.M."/>
            <person name="Pohl T."/>
            <person name="Merkel B.J."/>
            <person name="Hornburger P."/>
            <person name="Mueller R.-W."/>
            <person name="Bruemmer F."/>
            <person name="Labrenz M."/>
            <person name="Spormann A.M."/>
            <person name="Op den Camp H."/>
            <person name="Overmann J."/>
            <person name="Amann R."/>
            <person name="Jetten M.S.M."/>
            <person name="Mascher T."/>
            <person name="Medema M.H."/>
            <person name="Devos D.P."/>
            <person name="Kaster A.-K."/>
            <person name="Ovreas L."/>
            <person name="Rohde M."/>
            <person name="Galperin M.Y."/>
            <person name="Jogler C."/>
        </authorList>
    </citation>
    <scope>NUCLEOTIDE SEQUENCE [LARGE SCALE GENOMIC DNA]</scope>
    <source>
        <strain evidence="3 4">V6</strain>
    </source>
</reference>
<dbReference type="InterPro" id="IPR056823">
    <property type="entry name" value="TEN-like_YD-shell"/>
</dbReference>
<dbReference type="Proteomes" id="UP000320722">
    <property type="component" value="Chromosome"/>
</dbReference>
<dbReference type="InterPro" id="IPR031325">
    <property type="entry name" value="RHS_repeat"/>
</dbReference>
<dbReference type="Pfam" id="PF05593">
    <property type="entry name" value="RHS_repeat"/>
    <property type="match status" value="1"/>
</dbReference>
<organism evidence="3 4">
    <name type="scientific">Gimesia chilikensis</name>
    <dbReference type="NCBI Taxonomy" id="2605989"/>
    <lineage>
        <taxon>Bacteria</taxon>
        <taxon>Pseudomonadati</taxon>
        <taxon>Planctomycetota</taxon>
        <taxon>Planctomycetia</taxon>
        <taxon>Planctomycetales</taxon>
        <taxon>Planctomycetaceae</taxon>
        <taxon>Gimesia</taxon>
    </lineage>
</organism>
<proteinExistence type="predicted"/>
<keyword evidence="1" id="KW-0677">Repeat</keyword>
<dbReference type="InterPro" id="IPR050708">
    <property type="entry name" value="T6SS_VgrG/RHS"/>
</dbReference>
<dbReference type="RefSeq" id="WP_145044173.1">
    <property type="nucleotide sequence ID" value="NZ_CP036347.1"/>
</dbReference>
<evidence type="ECO:0000313" key="4">
    <source>
        <dbReference type="Proteomes" id="UP000320722"/>
    </source>
</evidence>
<dbReference type="GO" id="GO:0016787">
    <property type="term" value="F:hydrolase activity"/>
    <property type="evidence" value="ECO:0007669"/>
    <property type="project" value="UniProtKB-KW"/>
</dbReference>
<evidence type="ECO:0000259" key="2">
    <source>
        <dbReference type="Pfam" id="PF25023"/>
    </source>
</evidence>
<dbReference type="EC" id="3.1.-.-" evidence="3"/>
<feature type="domain" description="Teneurin-like YD-shell" evidence="2">
    <location>
        <begin position="112"/>
        <end position="365"/>
    </location>
</feature>
<dbReference type="NCBIfam" id="TIGR03696">
    <property type="entry name" value="Rhs_assc_core"/>
    <property type="match status" value="1"/>
</dbReference>